<proteinExistence type="predicted"/>
<dbReference type="GO" id="GO:0005634">
    <property type="term" value="C:nucleus"/>
    <property type="evidence" value="ECO:0007669"/>
    <property type="project" value="InterPro"/>
</dbReference>
<feature type="domain" description="Peptidase C50" evidence="6">
    <location>
        <begin position="1898"/>
        <end position="1993"/>
    </location>
</feature>
<evidence type="ECO:0000256" key="1">
    <source>
        <dbReference type="ARBA" id="ARBA00000451"/>
    </source>
</evidence>
<accession>A0A8H7PXY2</accession>
<evidence type="ECO:0000256" key="4">
    <source>
        <dbReference type="ARBA" id="ARBA00022829"/>
    </source>
</evidence>
<dbReference type="OrthoDB" id="10255632at2759"/>
<dbReference type="GO" id="GO:0044732">
    <property type="term" value="C:mitotic spindle pole body"/>
    <property type="evidence" value="ECO:0007669"/>
    <property type="project" value="TreeGrafter"/>
</dbReference>
<comment type="catalytic activity">
    <reaction evidence="1">
        <text>All bonds known to be hydrolyzed by this endopeptidase have arginine in P1 and an acidic residue in P4. P6 is often occupied by an acidic residue or by a hydroxy-amino-acid residue, the phosphorylation of which enhances cleavage.</text>
        <dbReference type="EC" id="3.4.22.49"/>
    </reaction>
</comment>
<comment type="caution">
    <text evidence="7">The sequence shown here is derived from an EMBL/GenBank/DDBJ whole genome shotgun (WGS) entry which is preliminary data.</text>
</comment>
<dbReference type="PROSITE" id="PS51700">
    <property type="entry name" value="SEPARIN"/>
    <property type="match status" value="1"/>
</dbReference>
<dbReference type="GO" id="GO:0072686">
    <property type="term" value="C:mitotic spindle"/>
    <property type="evidence" value="ECO:0007669"/>
    <property type="project" value="TreeGrafter"/>
</dbReference>
<evidence type="ECO:0000313" key="8">
    <source>
        <dbReference type="Proteomes" id="UP000654370"/>
    </source>
</evidence>
<dbReference type="PANTHER" id="PTHR12792:SF0">
    <property type="entry name" value="SEPARIN"/>
    <property type="match status" value="1"/>
</dbReference>
<dbReference type="Gene3D" id="1.25.40.10">
    <property type="entry name" value="Tetratricopeptide repeat domain"/>
    <property type="match status" value="1"/>
</dbReference>
<keyword evidence="3" id="KW-0378">Hydrolase</keyword>
<dbReference type="EC" id="3.4.22.49" evidence="2"/>
<reference evidence="7" key="1">
    <citation type="submission" date="2020-12" db="EMBL/GenBank/DDBJ databases">
        <title>Metabolic potential, ecology and presence of endohyphal bacteria is reflected in genomic diversity of Mucoromycotina.</title>
        <authorList>
            <person name="Muszewska A."/>
            <person name="Okrasinska A."/>
            <person name="Steczkiewicz K."/>
            <person name="Drgas O."/>
            <person name="Orlowska M."/>
            <person name="Perlinska-Lenart U."/>
            <person name="Aleksandrzak-Piekarczyk T."/>
            <person name="Szatraj K."/>
            <person name="Zielenkiewicz U."/>
            <person name="Pilsyk S."/>
            <person name="Malc E."/>
            <person name="Mieczkowski P."/>
            <person name="Kruszewska J.S."/>
            <person name="Biernat P."/>
            <person name="Pawlowska J."/>
        </authorList>
    </citation>
    <scope>NUCLEOTIDE SEQUENCE</scope>
    <source>
        <strain evidence="7">WA0000067209</strain>
    </source>
</reference>
<dbReference type="InterPro" id="IPR005314">
    <property type="entry name" value="Peptidase_C50"/>
</dbReference>
<keyword evidence="8" id="KW-1185">Reference proteome</keyword>
<dbReference type="InterPro" id="IPR030397">
    <property type="entry name" value="SEPARIN_core_dom"/>
</dbReference>
<dbReference type="InterPro" id="IPR019734">
    <property type="entry name" value="TPR_rpt"/>
</dbReference>
<dbReference type="PANTHER" id="PTHR12792">
    <property type="entry name" value="EXTRA SPINDLE POLES 1-RELATED"/>
    <property type="match status" value="1"/>
</dbReference>
<evidence type="ECO:0000259" key="6">
    <source>
        <dbReference type="PROSITE" id="PS51700"/>
    </source>
</evidence>
<protein>
    <recommendedName>
        <fullName evidence="2">separase</fullName>
        <ecNumber evidence="2">3.4.22.49</ecNumber>
    </recommendedName>
</protein>
<dbReference type="GO" id="GO:0006508">
    <property type="term" value="P:proteolysis"/>
    <property type="evidence" value="ECO:0007669"/>
    <property type="project" value="InterPro"/>
</dbReference>
<evidence type="ECO:0000256" key="3">
    <source>
        <dbReference type="ARBA" id="ARBA00022801"/>
    </source>
</evidence>
<dbReference type="Proteomes" id="UP000654370">
    <property type="component" value="Unassembled WGS sequence"/>
</dbReference>
<feature type="compositionally biased region" description="Polar residues" evidence="5">
    <location>
        <begin position="1127"/>
        <end position="1136"/>
    </location>
</feature>
<name>A0A8H7PXY2_MORIS</name>
<evidence type="ECO:0000313" key="7">
    <source>
        <dbReference type="EMBL" id="KAG2182327.1"/>
    </source>
</evidence>
<evidence type="ECO:0000256" key="5">
    <source>
        <dbReference type="SAM" id="MobiDB-lite"/>
    </source>
</evidence>
<dbReference type="SMART" id="SM00028">
    <property type="entry name" value="TPR"/>
    <property type="match status" value="4"/>
</dbReference>
<dbReference type="GO" id="GO:0005737">
    <property type="term" value="C:cytoplasm"/>
    <property type="evidence" value="ECO:0007669"/>
    <property type="project" value="TreeGrafter"/>
</dbReference>
<keyword evidence="4" id="KW-0159">Chromosome partition</keyword>
<dbReference type="GO" id="GO:0051307">
    <property type="term" value="P:meiotic chromosome separation"/>
    <property type="evidence" value="ECO:0007669"/>
    <property type="project" value="TreeGrafter"/>
</dbReference>
<evidence type="ECO:0000256" key="2">
    <source>
        <dbReference type="ARBA" id="ARBA00012489"/>
    </source>
</evidence>
<dbReference type="Pfam" id="PF03568">
    <property type="entry name" value="Separin_C"/>
    <property type="match status" value="1"/>
</dbReference>
<gene>
    <name evidence="7" type="ORF">INT43_007257</name>
</gene>
<dbReference type="GO" id="GO:0004197">
    <property type="term" value="F:cysteine-type endopeptidase activity"/>
    <property type="evidence" value="ECO:0007669"/>
    <property type="project" value="InterPro"/>
</dbReference>
<sequence length="2083" mass="236129">MQQGMSSSALLKALSNSDTCNNELTQLVRKTLLDPIESSKKLTKKDIETYQRSLVPLAMNIVNQNLGSFGKLYERASNTAITNEDSDMISCLVDTSFYALKTLQVLNDTKAVKQLDVEKARSNLITKVINIKQYERALQELLLFRAHLANIIGVNLDAYSSDHGEKTVLTEALNTPSTPASPRPSKTIARQLAAELYSATNSSKHSRSPYLCLLNLPMQQNMNNISMVRLILASQLNAIRCFVEMDNGANISELPDLMESKGSFFEWCRHLASLDEEKAQEQFEYLYRLLSKQAKNNHSTNISPIIVLKLRVQSLLAAYFSKRAKFGYICDQLVRIGVTFEKTSNQVKFQNLQKHCEYILKYLEPAVDDLTGMENYFVLCEYYAYASRKCGSYQGSFFAFKHMMRPLRIVLQNTQHCQSYHYMYAASSKMSLASLQLDKMISSNAYTDINTTLMEVSSCIKFSIASLEKDAKLTKYSELAMRNLSKSVDNFRNSCNSMHTFLSKKMEDSIHRREVAHDPYQTPPQRKHMHADDFGDWKNNSANIQECLLRCTDLVPVFLRLLTEKNDPSGQGEPVNTNSLCLTYIDIIILLSRMAFRTTDPETHERAFQYLQDGAAFCEKNDFTEGKRWLSSAYYSFGANLATEGDYGKAIIPLEKSCIILEQDQLRAKTQSEQWSMQLCKRYELLGASQLKLFNQKKAILALQRALIHIPKSSIKEFVRHCDTVSLAIFIDKFPLLPKLMERYMKAAIIDRPHDEIALASEIMDIGHLNPSQRAIIKECELQILNVMSLRTNVSTLQMRLIDELLLAYEATQYPIRRARILVEKCRLLRSHKSSHPESNDKSQVVIDEALALLKGDVFAADTDLLDYRKYYLAMCYSWNGLCKQHDIQASTNSFEMALRCWGTILKPIPLLGEDAGVDDDARAYIYRQIDGVDRLYGHLRMLSDLFAVNQRRIQRIAVLRLLLQLNNGLRDKDSDNISDAVMLYTDIGSTYLELGYTGKAAAEIARAERTMKISKCNTEAKLHHLLMYAQYLTITGDVDQSAEVYQRAKELADQANPKLHFNKYKSAQNRVTRSILLAGASFTRSYLSVELGSVDNAVNDATTALKVLSRLSTSMLQKSKSRQEQPESIDNPFQSDTKRYGDTVPEEQQSHGIVQTVAEIALQDANWSMAQKMSKCFARLGSLHSARGSWREAEYFYKQGLQLSEHLGSKMATAAFLISLADLYWKTGKHQESQHKLEKASDLQSMDCPFPKDQAELKVVVGDVDGSQGYNDAAMESYQDADSILSHLMEHTYITELEQSIARTEQGTPRTQKLLQELTGSRTVFSDGDSEFDCVLLYSDHVNVVIREALITANTGELSLAVTELEQLEGSLPLLSNEASKLHAAISKLKLLQTLQGIEKLKIGQHLKKNGITLPLLKPTTSTMPMRRTTALQTLKRPRDDIRQAIERLMDALSTGVDKLEIQLVNDVCLNLTSSLFIKSLLSTAGVFLMNETATLSAYYLGTLHLNPHELSKGISFRREMQTCLYHKLKKSTSHEDEDNWPSVVPEDQTETQDDEEMIDHWYHAHLEQLRDLYKEEHELDENGFQEKFVNILPPNWTVCSLTMDPTQSNMYVTRMVANATPIVLKLPLQRFAQRSDGSDDMSYDKVVQEFNEIISASDATMHLKKKFEDKADIEAWWSERRALDSRLKLLMEKIEERWFGGFKGMLGKECTIVNSKLKVFQSYLSELVCKAAHGRSVKPTISISNKPKLLEIGLEICKVTLQLESKASSECIEDLAYYLLSLYEINDIDVNYAEVDLGQFKDDILTGIRQYHASVQKVTQEEANNGQQNHTILILDKHTQFLPFESLSVLKNRSVSRLPCLSFLRDRILYARSYTRAKSSSDSEEQTDWNDIKLNGKSAFYVLNPSGDLKKTQAEFQSALEQRTEWQGSIGQPPMEKQVQNALRQKDIYIYFGHSGGEAFMRGHTVRQVKHCAVSLLMGCSSGLMKPVGQYDPYGYVINYMLAGCPAVVANLWDVTDKSIDRFTKSMMIRWGLLPIPGKQETSYFRGLSLTEAVMQARDDCSMPYLIGAAPVVYGIPVYLQ</sequence>
<dbReference type="SUPFAM" id="SSF48452">
    <property type="entry name" value="TPR-like"/>
    <property type="match status" value="2"/>
</dbReference>
<organism evidence="7 8">
    <name type="scientific">Mortierella isabellina</name>
    <name type="common">Filamentous fungus</name>
    <name type="synonym">Umbelopsis isabellina</name>
    <dbReference type="NCBI Taxonomy" id="91625"/>
    <lineage>
        <taxon>Eukaryota</taxon>
        <taxon>Fungi</taxon>
        <taxon>Fungi incertae sedis</taxon>
        <taxon>Mucoromycota</taxon>
        <taxon>Mucoromycotina</taxon>
        <taxon>Umbelopsidomycetes</taxon>
        <taxon>Umbelopsidales</taxon>
        <taxon>Umbelopsidaceae</taxon>
        <taxon>Umbelopsis</taxon>
    </lineage>
</organism>
<dbReference type="EMBL" id="JAEPQZ010000004">
    <property type="protein sequence ID" value="KAG2182327.1"/>
    <property type="molecule type" value="Genomic_DNA"/>
</dbReference>
<dbReference type="InterPro" id="IPR011990">
    <property type="entry name" value="TPR-like_helical_dom_sf"/>
</dbReference>
<feature type="region of interest" description="Disordered" evidence="5">
    <location>
        <begin position="1117"/>
        <end position="1150"/>
    </location>
</feature>